<dbReference type="PANTHER" id="PTHR35807">
    <property type="entry name" value="TRANSCRIPTIONAL REGULATOR REDD-RELATED"/>
    <property type="match status" value="1"/>
</dbReference>
<proteinExistence type="predicted"/>
<dbReference type="InterPro" id="IPR005158">
    <property type="entry name" value="BTAD"/>
</dbReference>
<accession>A0A563E6S9</accession>
<evidence type="ECO:0000313" key="4">
    <source>
        <dbReference type="Proteomes" id="UP000320244"/>
    </source>
</evidence>
<protein>
    <submittedName>
        <fullName evidence="3">SARP family transcriptional regulator</fullName>
    </submittedName>
</protein>
<evidence type="ECO:0000256" key="1">
    <source>
        <dbReference type="SAM" id="MobiDB-lite"/>
    </source>
</evidence>
<dbReference type="AlphaFoldDB" id="A0A563E6S9"/>
<reference evidence="3 4" key="2">
    <citation type="submission" date="2019-08" db="EMBL/GenBank/DDBJ databases">
        <title>Jejuicoccus antrihumi gen. nov., sp. nov., a new member of the family Dermacoccaceae isolated from a cave.</title>
        <authorList>
            <person name="Schumann P."/>
            <person name="Kim I.S."/>
        </authorList>
    </citation>
    <scope>NUCLEOTIDE SEQUENCE [LARGE SCALE GENOMIC DNA]</scope>
    <source>
        <strain evidence="3 4">C5-26</strain>
    </source>
</reference>
<dbReference type="Proteomes" id="UP000320244">
    <property type="component" value="Unassembled WGS sequence"/>
</dbReference>
<reference evidence="3 4" key="1">
    <citation type="submission" date="2019-05" db="EMBL/GenBank/DDBJ databases">
        <authorList>
            <person name="Lee S.D."/>
        </authorList>
    </citation>
    <scope>NUCLEOTIDE SEQUENCE [LARGE SCALE GENOMIC DNA]</scope>
    <source>
        <strain evidence="3 4">C5-26</strain>
    </source>
</reference>
<feature type="domain" description="Bacterial transcriptional activator" evidence="2">
    <location>
        <begin position="195"/>
        <end position="333"/>
    </location>
</feature>
<dbReference type="SMART" id="SM01043">
    <property type="entry name" value="BTAD"/>
    <property type="match status" value="1"/>
</dbReference>
<keyword evidence="4" id="KW-1185">Reference proteome</keyword>
<evidence type="ECO:0000313" key="3">
    <source>
        <dbReference type="EMBL" id="TWP38226.1"/>
    </source>
</evidence>
<name>A0A563E6S9_9MICO</name>
<dbReference type="Gene3D" id="1.25.40.10">
    <property type="entry name" value="Tetratricopeptide repeat domain"/>
    <property type="match status" value="1"/>
</dbReference>
<dbReference type="InterPro" id="IPR051677">
    <property type="entry name" value="AfsR-DnrI-RedD_regulator"/>
</dbReference>
<dbReference type="SUPFAM" id="SSF48452">
    <property type="entry name" value="TPR-like"/>
    <property type="match status" value="1"/>
</dbReference>
<dbReference type="InterPro" id="IPR011990">
    <property type="entry name" value="TPR-like_helical_dom_sf"/>
</dbReference>
<feature type="compositionally biased region" description="Basic and acidic residues" evidence="1">
    <location>
        <begin position="79"/>
        <end position="89"/>
    </location>
</feature>
<comment type="caution">
    <text evidence="3">The sequence shown here is derived from an EMBL/GenBank/DDBJ whole genome shotgun (WGS) entry which is preliminary data.</text>
</comment>
<evidence type="ECO:0000259" key="2">
    <source>
        <dbReference type="SMART" id="SM01043"/>
    </source>
</evidence>
<feature type="region of interest" description="Disordered" evidence="1">
    <location>
        <begin position="64"/>
        <end position="97"/>
    </location>
</feature>
<dbReference type="OrthoDB" id="5509004at2"/>
<sequence>MSVDSPTHSARILTFESVSQRGGRFGSAGSRLTMTLSVDQVGAPAHGPSGRYLAVEQGIVSETAALPSSSTRRTAGTADPERRTVDRPQRMSRSGQQDIACQSITRLALVDGVVVHLEGGLLITDLPLGVQRFVALLGLAGRPGRSTVAGYLWPEVPEEVAQRSLRTTLWRVQRCLPGLVDSSGGALAVSSRVSVDVHELTDWACSAIDPHTPVDECIRPGCWFYGDLLPGWYEDWVLLERERLHQLCMHALETLSAKLTRAGRYGEAVDAAHEAIRLGPLRESAHRALIQAHAEEGNTGEALLAYERFTDQLAEELGLAPSVQIEALVRELTYARTIRRPAASPRG</sequence>
<gene>
    <name evidence="3" type="ORF">FGL98_03090</name>
</gene>
<dbReference type="Pfam" id="PF03704">
    <property type="entry name" value="BTAD"/>
    <property type="match status" value="1"/>
</dbReference>
<dbReference type="EMBL" id="VCQV01000003">
    <property type="protein sequence ID" value="TWP38226.1"/>
    <property type="molecule type" value="Genomic_DNA"/>
</dbReference>
<organism evidence="3 4">
    <name type="scientific">Leekyejoonella antrihumi</name>
    <dbReference type="NCBI Taxonomy" id="1660198"/>
    <lineage>
        <taxon>Bacteria</taxon>
        <taxon>Bacillati</taxon>
        <taxon>Actinomycetota</taxon>
        <taxon>Actinomycetes</taxon>
        <taxon>Micrococcales</taxon>
        <taxon>Dermacoccaceae</taxon>
        <taxon>Leekyejoonella</taxon>
    </lineage>
</organism>